<dbReference type="Proteomes" id="UP001204953">
    <property type="component" value="Unassembled WGS sequence"/>
</dbReference>
<evidence type="ECO:0000313" key="3">
    <source>
        <dbReference type="Proteomes" id="UP001204953"/>
    </source>
</evidence>
<keyword evidence="3" id="KW-1185">Reference proteome</keyword>
<dbReference type="InterPro" id="IPR025587">
    <property type="entry name" value="DUF4351"/>
</dbReference>
<gene>
    <name evidence="2" type="ORF">NJ959_14300</name>
</gene>
<dbReference type="RefSeq" id="WP_254012402.1">
    <property type="nucleotide sequence ID" value="NZ_JAMZMM010000129.1"/>
</dbReference>
<dbReference type="InterPro" id="IPR010106">
    <property type="entry name" value="RpnA"/>
</dbReference>
<dbReference type="AlphaFoldDB" id="A0AAE3GRY7"/>
<sequence>MRFISPKTDFAFKKIFGSEDSKDILISFLNALIYDNQNTIQSIEIIDPYAASQLPGLKDTYLDVKAKINDNTTVIIEMQVLNVASFSNRVLYNAAKTYVTQLKYGEGYMKLKPVIALTITDFEMFSNQESAISHFVFQETKRKFPYPDCHLELVFVELPKFNKQLAELENIQDKWIYFLKNAPDLETVPETMGAIPAIQKALTIANQANLSVKELEDLDKREMFLEDQRGLTIKGIEQGIQSGQADIIIRQLIRRLGTIEPEIKNRIRQLPTVQLENLAEAVLDFTNVSDLMTWFN</sequence>
<reference evidence="2" key="1">
    <citation type="submission" date="2022-06" db="EMBL/GenBank/DDBJ databases">
        <title>New cyanobacteria of genus Symplocastrum in benthos of Lake Baikal.</title>
        <authorList>
            <person name="Sorokovikova E."/>
            <person name="Tikhonova I."/>
            <person name="Krasnopeev A."/>
            <person name="Evseev P."/>
            <person name="Gladkikh A."/>
            <person name="Belykh O."/>
        </authorList>
    </citation>
    <scope>NUCLEOTIDE SEQUENCE</scope>
    <source>
        <strain evidence="2">BBK-W-15</strain>
    </source>
</reference>
<dbReference type="Pfam" id="PF12784">
    <property type="entry name" value="PDDEXK_2"/>
    <property type="match status" value="1"/>
</dbReference>
<dbReference type="NCBIfam" id="TIGR01784">
    <property type="entry name" value="T_den_put_tspse"/>
    <property type="match status" value="1"/>
</dbReference>
<evidence type="ECO:0000313" key="2">
    <source>
        <dbReference type="EMBL" id="MCP2729620.1"/>
    </source>
</evidence>
<dbReference type="EMBL" id="JAMZMM010000129">
    <property type="protein sequence ID" value="MCP2729620.1"/>
    <property type="molecule type" value="Genomic_DNA"/>
</dbReference>
<proteinExistence type="predicted"/>
<dbReference type="PANTHER" id="PTHR41317">
    <property type="entry name" value="PD-(D_E)XK NUCLEASE FAMILY TRANSPOSASE"/>
    <property type="match status" value="1"/>
</dbReference>
<protein>
    <submittedName>
        <fullName evidence="2">Rpn family recombination-promoting nuclease/putative transposase</fullName>
    </submittedName>
</protein>
<dbReference type="Pfam" id="PF14261">
    <property type="entry name" value="DUF4351"/>
    <property type="match status" value="1"/>
</dbReference>
<name>A0AAE3GRY7_9CYAN</name>
<evidence type="ECO:0000259" key="1">
    <source>
        <dbReference type="Pfam" id="PF14261"/>
    </source>
</evidence>
<organism evidence="2 3">
    <name type="scientific">Limnofasciculus baicalensis BBK-W-15</name>
    <dbReference type="NCBI Taxonomy" id="2699891"/>
    <lineage>
        <taxon>Bacteria</taxon>
        <taxon>Bacillati</taxon>
        <taxon>Cyanobacteriota</taxon>
        <taxon>Cyanophyceae</taxon>
        <taxon>Coleofasciculales</taxon>
        <taxon>Coleofasciculaceae</taxon>
        <taxon>Limnofasciculus</taxon>
        <taxon>Limnofasciculus baicalensis</taxon>
    </lineage>
</organism>
<feature type="domain" description="DUF4351" evidence="1">
    <location>
        <begin position="237"/>
        <end position="295"/>
    </location>
</feature>
<accession>A0AAE3GRY7</accession>
<comment type="caution">
    <text evidence="2">The sequence shown here is derived from an EMBL/GenBank/DDBJ whole genome shotgun (WGS) entry which is preliminary data.</text>
</comment>
<dbReference type="PANTHER" id="PTHR41317:SF1">
    <property type="entry name" value="PD-(D_E)XK NUCLEASE FAMILY TRANSPOSASE"/>
    <property type="match status" value="1"/>
</dbReference>